<feature type="transmembrane region" description="Helical" evidence="1">
    <location>
        <begin position="33"/>
        <end position="56"/>
    </location>
</feature>
<dbReference type="AlphaFoldDB" id="A0AAE5W8B8"/>
<keyword evidence="1" id="KW-1133">Transmembrane helix</keyword>
<feature type="transmembrane region" description="Helical" evidence="1">
    <location>
        <begin position="146"/>
        <end position="166"/>
    </location>
</feature>
<name>A0AAE5W8B8_STACR</name>
<gene>
    <name evidence="3" type="ORF">BU653_08665</name>
    <name evidence="4" type="ORF">BU676_06095</name>
    <name evidence="2" type="ORF">RCF65_06775</name>
</gene>
<reference evidence="5 6" key="1">
    <citation type="journal article" date="2016" name="Front. Microbiol.">
        <title>Comprehensive Phylogenetic Analysis of Bovine Non-aureus Staphylococci Species Based on Whole-Genome Sequencing.</title>
        <authorList>
            <person name="Naushad S."/>
            <person name="Barkema H.W."/>
            <person name="Luby C."/>
            <person name="Condas L.A."/>
            <person name="Nobrega D.B."/>
            <person name="Carson D.A."/>
            <person name="De Buck J."/>
        </authorList>
    </citation>
    <scope>NUCLEOTIDE SEQUENCE [LARGE SCALE GENOMIC DNA]</scope>
    <source>
        <strain evidence="4 5">SNUC 1363</strain>
        <strain evidence="3 6">SNUC 505</strain>
    </source>
</reference>
<evidence type="ECO:0000313" key="3">
    <source>
        <dbReference type="EMBL" id="PTG12754.1"/>
    </source>
</evidence>
<accession>A0AAE5W8B8</accession>
<evidence type="ECO:0000313" key="2">
    <source>
        <dbReference type="EMBL" id="MDQ7175691.1"/>
    </source>
</evidence>
<keyword evidence="5" id="KW-1185">Reference proteome</keyword>
<organism evidence="3 6">
    <name type="scientific">Staphylococcus chromogenes</name>
    <name type="common">Staphylococcus hyicus subsp. chromogenes</name>
    <dbReference type="NCBI Taxonomy" id="46126"/>
    <lineage>
        <taxon>Bacteria</taxon>
        <taxon>Bacillati</taxon>
        <taxon>Bacillota</taxon>
        <taxon>Bacilli</taxon>
        <taxon>Bacillales</taxon>
        <taxon>Staphylococcaceae</taxon>
        <taxon>Staphylococcus</taxon>
    </lineage>
</organism>
<evidence type="ECO:0000313" key="4">
    <source>
        <dbReference type="EMBL" id="PTG69766.1"/>
    </source>
</evidence>
<feature type="transmembrane region" description="Helical" evidence="1">
    <location>
        <begin position="6"/>
        <end position="21"/>
    </location>
</feature>
<keyword evidence="1" id="KW-0812">Transmembrane</keyword>
<dbReference type="EMBL" id="PZAO01000011">
    <property type="protein sequence ID" value="PTG69766.1"/>
    <property type="molecule type" value="Genomic_DNA"/>
</dbReference>
<comment type="caution">
    <text evidence="3">The sequence shown here is derived from an EMBL/GenBank/DDBJ whole genome shotgun (WGS) entry which is preliminary data.</text>
</comment>
<evidence type="ECO:0000256" key="1">
    <source>
        <dbReference type="SAM" id="Phobius"/>
    </source>
</evidence>
<proteinExistence type="predicted"/>
<reference evidence="3" key="2">
    <citation type="submission" date="2018-03" db="EMBL/GenBank/DDBJ databases">
        <authorList>
            <person name="Naushad S."/>
        </authorList>
    </citation>
    <scope>NUCLEOTIDE SEQUENCE</scope>
    <source>
        <strain evidence="4">SNUC 1363</strain>
        <strain evidence="3">SNUC 505</strain>
    </source>
</reference>
<reference evidence="2 7" key="3">
    <citation type="submission" date="2023-08" db="EMBL/GenBank/DDBJ databases">
        <title>Whole genome sequencing of Staphylococcus chromogenes NNSch 2386.</title>
        <authorList>
            <person name="Kropotov V.S."/>
            <person name="Boriskina E.V."/>
            <person name="Gordinskaya N.A."/>
            <person name="Shkurkina I.S."/>
            <person name="Kryazhev D.V."/>
            <person name="Alekseeva A.E."/>
            <person name="Makhova M.A."/>
        </authorList>
    </citation>
    <scope>NUCLEOTIDE SEQUENCE [LARGE SCALE GENOMIC DNA]</scope>
    <source>
        <strain evidence="2 7">NNSch 2386</strain>
    </source>
</reference>
<dbReference type="EMBL" id="JAVGJF010000036">
    <property type="protein sequence ID" value="MDQ7175691.1"/>
    <property type="molecule type" value="Genomic_DNA"/>
</dbReference>
<dbReference type="Proteomes" id="UP000242008">
    <property type="component" value="Unassembled WGS sequence"/>
</dbReference>
<protein>
    <submittedName>
        <fullName evidence="3">Uncharacterized protein</fullName>
    </submittedName>
</protein>
<keyword evidence="1" id="KW-0472">Membrane</keyword>
<evidence type="ECO:0000313" key="6">
    <source>
        <dbReference type="Proteomes" id="UP000242704"/>
    </source>
</evidence>
<evidence type="ECO:0000313" key="7">
    <source>
        <dbReference type="Proteomes" id="UP001240157"/>
    </source>
</evidence>
<dbReference type="RefSeq" id="WP_037575938.1">
    <property type="nucleotide sequence ID" value="NZ_CP046028.1"/>
</dbReference>
<dbReference type="Proteomes" id="UP000242704">
    <property type="component" value="Unassembled WGS sequence"/>
</dbReference>
<dbReference type="EMBL" id="PZBZ01000046">
    <property type="protein sequence ID" value="PTG12754.1"/>
    <property type="molecule type" value="Genomic_DNA"/>
</dbReference>
<evidence type="ECO:0000313" key="5">
    <source>
        <dbReference type="Proteomes" id="UP000242008"/>
    </source>
</evidence>
<dbReference type="Proteomes" id="UP001240157">
    <property type="component" value="Unassembled WGS sequence"/>
</dbReference>
<sequence length="179" mass="20776">MFFFNTLIILILFLVIGYLVGHEEGKLVFLKAIAIGALLVFLSYITILMGSFIVWFPTVLFFGFSESLFQIGLMTMLLSGIIQYIFLKFMSRKIMISDTLITILEYFIQWLLIYFTLYQFIANQLKGLSDIDVHQLFSNILSMDSINIFILPSLLVSWISISMVRMSRKQYQNSKKNES</sequence>
<feature type="transmembrane region" description="Helical" evidence="1">
    <location>
        <begin position="68"/>
        <end position="87"/>
    </location>
</feature>
<feature type="transmembrane region" description="Helical" evidence="1">
    <location>
        <begin position="99"/>
        <end position="121"/>
    </location>
</feature>